<feature type="transmembrane region" description="Helical" evidence="19">
    <location>
        <begin position="420"/>
        <end position="439"/>
    </location>
</feature>
<feature type="region of interest" description="Disordered" evidence="18">
    <location>
        <begin position="319"/>
        <end position="370"/>
    </location>
</feature>
<feature type="transmembrane region" description="Helical" evidence="19">
    <location>
        <begin position="1144"/>
        <end position="1161"/>
    </location>
</feature>
<dbReference type="FunFam" id="3.30.70.1230:FF:000003">
    <property type="entry name" value="Adenylate cyclase"/>
    <property type="match status" value="1"/>
</dbReference>
<feature type="domain" description="Guanylate cyclase" evidence="20">
    <location>
        <begin position="1228"/>
        <end position="1373"/>
    </location>
</feature>
<feature type="compositionally biased region" description="Polar residues" evidence="18">
    <location>
        <begin position="196"/>
        <end position="218"/>
    </location>
</feature>
<dbReference type="PANTHER" id="PTHR45627:SF6">
    <property type="entry name" value="ADENYLATE CYCLASE TYPE 2"/>
    <property type="match status" value="1"/>
</dbReference>
<evidence type="ECO:0000256" key="15">
    <source>
        <dbReference type="ARBA" id="ARBA00023180"/>
    </source>
</evidence>
<feature type="transmembrane region" description="Helical" evidence="19">
    <location>
        <begin position="564"/>
        <end position="584"/>
    </location>
</feature>
<keyword evidence="15" id="KW-0325">Glycoprotein</keyword>
<name>A0ABD1IVY6_9TELE</name>
<evidence type="ECO:0000256" key="14">
    <source>
        <dbReference type="ARBA" id="ARBA00023136"/>
    </source>
</evidence>
<protein>
    <recommendedName>
        <fullName evidence="5">adenylate cyclase</fullName>
        <ecNumber evidence="5">4.6.1.1</ecNumber>
    </recommendedName>
</protein>
<dbReference type="Pfam" id="PF00211">
    <property type="entry name" value="Guanylate_cyc"/>
    <property type="match status" value="2"/>
</dbReference>
<proteinExistence type="inferred from homology"/>
<dbReference type="CDD" id="cd07302">
    <property type="entry name" value="CHD"/>
    <property type="match status" value="2"/>
</dbReference>
<feature type="transmembrane region" description="Helical" evidence="19">
    <location>
        <begin position="981"/>
        <end position="1003"/>
    </location>
</feature>
<feature type="transmembrane region" description="Helical" evidence="19">
    <location>
        <begin position="1075"/>
        <end position="1094"/>
    </location>
</feature>
<evidence type="ECO:0000313" key="21">
    <source>
        <dbReference type="EMBL" id="KAL2079127.1"/>
    </source>
</evidence>
<evidence type="ECO:0000256" key="4">
    <source>
        <dbReference type="ARBA" id="ARBA00004141"/>
    </source>
</evidence>
<evidence type="ECO:0000256" key="7">
    <source>
        <dbReference type="ARBA" id="ARBA00022723"/>
    </source>
</evidence>
<comment type="subcellular location">
    <subcellularLocation>
        <location evidence="4">Membrane</location>
        <topology evidence="4">Multi-pass membrane protein</topology>
    </subcellularLocation>
</comment>
<dbReference type="PROSITE" id="PS50125">
    <property type="entry name" value="GUANYLATE_CYCLASE_2"/>
    <property type="match status" value="2"/>
</dbReference>
<feature type="compositionally biased region" description="Basic and acidic residues" evidence="18">
    <location>
        <begin position="836"/>
        <end position="847"/>
    </location>
</feature>
<feature type="compositionally biased region" description="Basic and acidic residues" evidence="18">
    <location>
        <begin position="238"/>
        <end position="247"/>
    </location>
</feature>
<dbReference type="GO" id="GO:0046872">
    <property type="term" value="F:metal ion binding"/>
    <property type="evidence" value="ECO:0007669"/>
    <property type="project" value="UniProtKB-KW"/>
</dbReference>
<keyword evidence="14 19" id="KW-0472">Membrane</keyword>
<feature type="compositionally biased region" description="Polar residues" evidence="18">
    <location>
        <begin position="897"/>
        <end position="910"/>
    </location>
</feature>
<comment type="cofactor">
    <cofactor evidence="2">
        <name>Mn(2+)</name>
        <dbReference type="ChEBI" id="CHEBI:29035"/>
    </cofactor>
</comment>
<keyword evidence="10" id="KW-0067">ATP-binding</keyword>
<evidence type="ECO:0000256" key="5">
    <source>
        <dbReference type="ARBA" id="ARBA00012201"/>
    </source>
</evidence>
<keyword evidence="22" id="KW-1185">Reference proteome</keyword>
<sequence>MQGDPQGYLDMAGEAAEELKKPCVSCGDDSGSNIDTMLELTDLTGLHTDHRNKPSTALAQDDDVINRSDDIRIHVEDVTGQRRATVDCTDDVANASGGVRTSADDVTAQNDIRTGTKRPEEHMDVSSSRINHDVLESCDGVKSSPSRSEDLSRVQDGANRSEGDNTVPSRAPSYIEVGVARTEQAPEPLQPRWSRQDTQTSQTSPERLSSQDTQTSQPLPEGLSDQDTAVRSLPEGHSSSDTREIQRSPEGLSIKVSGASEVTPLPSQSPSGQVALDSNSSQNSVPTAHVAESDPSLDLLNASAAPSSSRSVVVGDAPLSTASEDRKDSSLQSVSSEHTAERSVVPLNESFNPPDSSVGQSTSGGSSGEAAGSGEVALTCDADDVAGDPSPPRKSFGENVCCCCRAVQGAFLRCQEETPAMVTGVVLTILFCVTIIIIIPTTRQVPFHVGALAVVCVVLCVCVLLLASLPWQPVLRRCGTLLALSVWACLYVTAMVFTFTGGPVTAWEQVAFFLFLSLSVYTVLPLPVSWALGVGVGTSVSHIIVISVYVPVTSPEMPDLAVQLVANAVLFACVNCVGAFHMWLTRRATRKCNKDRETFSNTRSKLALQKHKQERLLLSILPRSIAMEIKAEVTKRLSENQPREDRGQNFHSLYIRQHKYVSILYADIVGFTRLASTCTPEELVAVLNKLFGRFDDIAKANECLRIKILGDCYYCVSGLPYPKPNHARHCVKMGLDMCTAINKLREATGVDISMRVGVHTGNVLCGVIGLQKWQYDVWSHDVTLANHMESGGLPGRVHITEETLRYLGGAYQVEEGEGETRDPYLEGRKTYLVIDPHIEDDTPKTRNEPSNTLTVSGRKQRASVRMSQYLQSWKTINPFSDLSHPDAPHTRRGPPRQTDTQHSNSPQMSSDGRFESLDPLNAAETKSKKMDCLTLLFNDMQLEKQYRLIELKGMHKSAICLAGIFITIFTVQMLVSEKNVAMAVSYGVTFPVQLLVLLLLLVCSGSFKRWYTKIPDAIRWMSCAVGGVFCVVLRLLLVILCLLITLLMAMLNLYFAPGKNCTQPSEDLDLYTVPYYLYCCLLAMLSVVVFVRVCFSVKFLLLSLALAVYLALFLHVYKPNADCYLRQLYANYSYRPGVLKDPQIMSGIWLVIFYFICLTLARQDELSYRLEFLLERCFKAEKNEMETMENVNKLLLENVLPAHVAAIFMDKKTITNEYLYSKSCECVCVMFASVPDFKAFYTESSENHDGLECLRFLNEIIVDFDELLSKPKFHAVEKIKTVGSTYMAVAGLTKPSKTEERQDCDASYSHVRSMIEFAMALMRKLENINSHSFQNFKLRIGINHGPVIAGVIGAHKPQYDIWGNTVNVASRMDSTGELDKIQVTEETKKVAELLGFSVTLRGVIAVKGKGQLTTYFINHEHSLHP</sequence>
<evidence type="ECO:0000256" key="2">
    <source>
        <dbReference type="ARBA" id="ARBA00001936"/>
    </source>
</evidence>
<feature type="compositionally biased region" description="Basic and acidic residues" evidence="18">
    <location>
        <begin position="117"/>
        <end position="135"/>
    </location>
</feature>
<dbReference type="GO" id="GO:0005524">
    <property type="term" value="F:ATP binding"/>
    <property type="evidence" value="ECO:0007669"/>
    <property type="project" value="UniProtKB-KW"/>
</dbReference>
<dbReference type="EMBL" id="JBHFQA010000022">
    <property type="protein sequence ID" value="KAL2079127.1"/>
    <property type="molecule type" value="Genomic_DNA"/>
</dbReference>
<keyword evidence="7" id="KW-0479">Metal-binding</keyword>
<keyword evidence="12 19" id="KW-1133">Transmembrane helix</keyword>
<feature type="compositionally biased region" description="Low complexity" evidence="18">
    <location>
        <begin position="356"/>
        <end position="370"/>
    </location>
</feature>
<dbReference type="GO" id="GO:0016020">
    <property type="term" value="C:membrane"/>
    <property type="evidence" value="ECO:0007669"/>
    <property type="project" value="UniProtKB-SubCell"/>
</dbReference>
<feature type="region of interest" description="Disordered" evidence="18">
    <location>
        <begin position="836"/>
        <end position="863"/>
    </location>
</feature>
<comment type="caution">
    <text evidence="21">The sequence shown here is derived from an EMBL/GenBank/DDBJ whole genome shotgun (WGS) entry which is preliminary data.</text>
</comment>
<evidence type="ECO:0000256" key="9">
    <source>
        <dbReference type="ARBA" id="ARBA00022741"/>
    </source>
</evidence>
<evidence type="ECO:0000256" key="8">
    <source>
        <dbReference type="ARBA" id="ARBA00022737"/>
    </source>
</evidence>
<keyword evidence="6 19" id="KW-0812">Transmembrane</keyword>
<evidence type="ECO:0000313" key="22">
    <source>
        <dbReference type="Proteomes" id="UP001591681"/>
    </source>
</evidence>
<comment type="catalytic activity">
    <reaction evidence="1">
        <text>ATP = 3',5'-cyclic AMP + diphosphate</text>
        <dbReference type="Rhea" id="RHEA:15389"/>
        <dbReference type="ChEBI" id="CHEBI:30616"/>
        <dbReference type="ChEBI" id="CHEBI:33019"/>
        <dbReference type="ChEBI" id="CHEBI:58165"/>
        <dbReference type="EC" id="4.6.1.1"/>
    </reaction>
</comment>
<dbReference type="InterPro" id="IPR032628">
    <property type="entry name" value="AC_N"/>
</dbReference>
<evidence type="ECO:0000256" key="6">
    <source>
        <dbReference type="ARBA" id="ARBA00022692"/>
    </source>
</evidence>
<evidence type="ECO:0000256" key="13">
    <source>
        <dbReference type="ARBA" id="ARBA00022998"/>
    </source>
</evidence>
<dbReference type="Gene3D" id="3.30.70.1230">
    <property type="entry name" value="Nucleotide cyclase"/>
    <property type="match status" value="2"/>
</dbReference>
<evidence type="ECO:0000256" key="10">
    <source>
        <dbReference type="ARBA" id="ARBA00022840"/>
    </source>
</evidence>
<comment type="similarity">
    <text evidence="17">Belongs to the adenylyl cyclase class-4/guanylyl cyclase family.</text>
</comment>
<keyword evidence="13" id="KW-0115">cAMP biosynthesis</keyword>
<organism evidence="21 22">
    <name type="scientific">Coilia grayii</name>
    <name type="common">Gray's grenadier anchovy</name>
    <dbReference type="NCBI Taxonomy" id="363190"/>
    <lineage>
        <taxon>Eukaryota</taxon>
        <taxon>Metazoa</taxon>
        <taxon>Chordata</taxon>
        <taxon>Craniata</taxon>
        <taxon>Vertebrata</taxon>
        <taxon>Euteleostomi</taxon>
        <taxon>Actinopterygii</taxon>
        <taxon>Neopterygii</taxon>
        <taxon>Teleostei</taxon>
        <taxon>Clupei</taxon>
        <taxon>Clupeiformes</taxon>
        <taxon>Clupeoidei</taxon>
        <taxon>Engraulidae</taxon>
        <taxon>Coilinae</taxon>
        <taxon>Coilia</taxon>
    </lineage>
</organism>
<dbReference type="GO" id="GO:0004016">
    <property type="term" value="F:adenylate cyclase activity"/>
    <property type="evidence" value="ECO:0007669"/>
    <property type="project" value="UniProtKB-EC"/>
</dbReference>
<dbReference type="InterPro" id="IPR001054">
    <property type="entry name" value="A/G_cyclase"/>
</dbReference>
<reference evidence="21 22" key="1">
    <citation type="submission" date="2024-09" db="EMBL/GenBank/DDBJ databases">
        <title>A chromosome-level genome assembly of Gray's grenadier anchovy, Coilia grayii.</title>
        <authorList>
            <person name="Fu Z."/>
        </authorList>
    </citation>
    <scope>NUCLEOTIDE SEQUENCE [LARGE SCALE GENOMIC DNA]</scope>
    <source>
        <strain evidence="21">G4</strain>
        <tissue evidence="21">Muscle</tissue>
    </source>
</reference>
<feature type="compositionally biased region" description="Polar residues" evidence="18">
    <location>
        <begin position="848"/>
        <end position="857"/>
    </location>
</feature>
<dbReference type="InterPro" id="IPR029787">
    <property type="entry name" value="Nucleotide_cyclase"/>
</dbReference>
<dbReference type="InterPro" id="IPR018297">
    <property type="entry name" value="A/G_cyclase_CS"/>
</dbReference>
<feature type="transmembrane region" description="Helical" evidence="19">
    <location>
        <begin position="1099"/>
        <end position="1117"/>
    </location>
</feature>
<keyword evidence="11" id="KW-0460">Magnesium</keyword>
<keyword evidence="16 17" id="KW-0456">Lyase</keyword>
<gene>
    <name evidence="21" type="ORF">ACEWY4_024871</name>
</gene>
<evidence type="ECO:0000256" key="17">
    <source>
        <dbReference type="RuleBase" id="RU000405"/>
    </source>
</evidence>
<dbReference type="Pfam" id="PF16214">
    <property type="entry name" value="AC_N"/>
    <property type="match status" value="1"/>
</dbReference>
<evidence type="ECO:0000256" key="19">
    <source>
        <dbReference type="SAM" id="Phobius"/>
    </source>
</evidence>
<evidence type="ECO:0000256" key="18">
    <source>
        <dbReference type="SAM" id="MobiDB-lite"/>
    </source>
</evidence>
<dbReference type="Proteomes" id="UP001591681">
    <property type="component" value="Unassembled WGS sequence"/>
</dbReference>
<feature type="transmembrane region" description="Helical" evidence="19">
    <location>
        <begin position="957"/>
        <end position="975"/>
    </location>
</feature>
<feature type="region of interest" description="Disordered" evidence="18">
    <location>
        <begin position="877"/>
        <end position="915"/>
    </location>
</feature>
<feature type="transmembrane region" description="Helical" evidence="19">
    <location>
        <begin position="445"/>
        <end position="469"/>
    </location>
</feature>
<dbReference type="EC" id="4.6.1.1" evidence="5"/>
<feature type="transmembrane region" description="Helical" evidence="19">
    <location>
        <begin position="481"/>
        <end position="500"/>
    </location>
</feature>
<dbReference type="PANTHER" id="PTHR45627">
    <property type="entry name" value="ADENYLATE CYCLASE TYPE 1"/>
    <property type="match status" value="1"/>
</dbReference>
<accession>A0ABD1IVY6</accession>
<feature type="transmembrane region" description="Helical" evidence="19">
    <location>
        <begin position="1024"/>
        <end position="1055"/>
    </location>
</feature>
<feature type="compositionally biased region" description="Basic and acidic residues" evidence="18">
    <location>
        <begin position="147"/>
        <end position="163"/>
    </location>
</feature>
<keyword evidence="8" id="KW-0677">Repeat</keyword>
<evidence type="ECO:0000256" key="11">
    <source>
        <dbReference type="ARBA" id="ARBA00022842"/>
    </source>
</evidence>
<feature type="compositionally biased region" description="Polar residues" evidence="18">
    <location>
        <begin position="265"/>
        <end position="286"/>
    </location>
</feature>
<evidence type="ECO:0000256" key="16">
    <source>
        <dbReference type="ARBA" id="ARBA00023239"/>
    </source>
</evidence>
<evidence type="ECO:0000256" key="12">
    <source>
        <dbReference type="ARBA" id="ARBA00022989"/>
    </source>
</evidence>
<dbReference type="SUPFAM" id="SSF55073">
    <property type="entry name" value="Nucleotide cyclase"/>
    <property type="match status" value="2"/>
</dbReference>
<feature type="transmembrane region" description="Helical" evidence="19">
    <location>
        <begin position="506"/>
        <end position="524"/>
    </location>
</feature>
<feature type="region of interest" description="Disordered" evidence="18">
    <location>
        <begin position="92"/>
        <end position="291"/>
    </location>
</feature>
<keyword evidence="9" id="KW-0547">Nucleotide-binding</keyword>
<comment type="cofactor">
    <cofactor evidence="3">
        <name>Mg(2+)</name>
        <dbReference type="ChEBI" id="CHEBI:18420"/>
    </cofactor>
</comment>
<dbReference type="GO" id="GO:0006171">
    <property type="term" value="P:cAMP biosynthetic process"/>
    <property type="evidence" value="ECO:0007669"/>
    <property type="project" value="UniProtKB-KW"/>
</dbReference>
<evidence type="ECO:0000256" key="3">
    <source>
        <dbReference type="ARBA" id="ARBA00001946"/>
    </source>
</evidence>
<dbReference type="PROSITE" id="PS00452">
    <property type="entry name" value="GUANYLATE_CYCLASE_1"/>
    <property type="match status" value="2"/>
</dbReference>
<evidence type="ECO:0000259" key="20">
    <source>
        <dbReference type="PROSITE" id="PS50125"/>
    </source>
</evidence>
<dbReference type="SMART" id="SM00044">
    <property type="entry name" value="CYCc"/>
    <property type="match status" value="2"/>
</dbReference>
<feature type="domain" description="Guanylate cyclase" evidence="20">
    <location>
        <begin position="662"/>
        <end position="789"/>
    </location>
</feature>
<evidence type="ECO:0000256" key="1">
    <source>
        <dbReference type="ARBA" id="ARBA00001593"/>
    </source>
</evidence>
<dbReference type="Pfam" id="PF06327">
    <property type="entry name" value="Adcy_cons_dom"/>
    <property type="match status" value="1"/>
</dbReference>
<dbReference type="FunFam" id="3.30.70.1230:FF:000014">
    <property type="entry name" value="adenylate cyclase type 9"/>
    <property type="match status" value="1"/>
</dbReference>
<dbReference type="InterPro" id="IPR009398">
    <property type="entry name" value="Adcy_conserved_dom"/>
</dbReference>